<dbReference type="PANTHER" id="PTHR45620:SF17">
    <property type="entry name" value="PDF RECEPTOR"/>
    <property type="match status" value="1"/>
</dbReference>
<dbReference type="InterPro" id="IPR000832">
    <property type="entry name" value="GPCR_2_secretin-like"/>
</dbReference>
<dbReference type="InterPro" id="IPR001879">
    <property type="entry name" value="GPCR_2_extracellular_dom"/>
</dbReference>
<sequence length="270" mass="30714">MTNTGNPQIATMIDNSTVDVTSIVMTIWCNITNDTVSCWPKEPARSLTILYGLKGVSPKLVERRCLPEGIWDGREVDGPQGWTNYTPCLIPEMIKLMERLFANSEEDAKLKLQVAEAIRVVETVGLALSLVTILVSIFIFSYYRSLRNNRTRMHLNLFVAMMIQMVVRLTVYIDQYVTRQNPGSKESGIESLPVLCEAFYVLLEYARTVVFLWMFIEGHYLHSMLTITVFSEPNQRMYFLLGWGFPIIHDGGLGGRHSCEAHRQQVLVGI</sequence>
<dbReference type="InterPro" id="IPR036445">
    <property type="entry name" value="GPCR_2_extracell_dom_sf"/>
</dbReference>
<accession>A0AAV2R1J3</accession>
<keyword evidence="6" id="KW-0297">G-protein coupled receptor</keyword>
<evidence type="ECO:0000256" key="5">
    <source>
        <dbReference type="ARBA" id="ARBA00022989"/>
    </source>
</evidence>
<organism evidence="13 14">
    <name type="scientific">Meganyctiphanes norvegica</name>
    <name type="common">Northern krill</name>
    <name type="synonym">Thysanopoda norvegica</name>
    <dbReference type="NCBI Taxonomy" id="48144"/>
    <lineage>
        <taxon>Eukaryota</taxon>
        <taxon>Metazoa</taxon>
        <taxon>Ecdysozoa</taxon>
        <taxon>Arthropoda</taxon>
        <taxon>Crustacea</taxon>
        <taxon>Multicrustacea</taxon>
        <taxon>Malacostraca</taxon>
        <taxon>Eumalacostraca</taxon>
        <taxon>Eucarida</taxon>
        <taxon>Euphausiacea</taxon>
        <taxon>Euphausiidae</taxon>
        <taxon>Meganyctiphanes</taxon>
    </lineage>
</organism>
<feature type="transmembrane region" description="Helical" evidence="10">
    <location>
        <begin position="124"/>
        <end position="143"/>
    </location>
</feature>
<dbReference type="Proteomes" id="UP001497623">
    <property type="component" value="Unassembled WGS sequence"/>
</dbReference>
<evidence type="ECO:0000256" key="2">
    <source>
        <dbReference type="ARBA" id="ARBA00005314"/>
    </source>
</evidence>
<evidence type="ECO:0000256" key="7">
    <source>
        <dbReference type="ARBA" id="ARBA00023136"/>
    </source>
</evidence>
<evidence type="ECO:0000259" key="12">
    <source>
        <dbReference type="PROSITE" id="PS50261"/>
    </source>
</evidence>
<dbReference type="InterPro" id="IPR017981">
    <property type="entry name" value="GPCR_2-like_7TM"/>
</dbReference>
<gene>
    <name evidence="13" type="ORF">MNOR_LOCUS18719</name>
</gene>
<comment type="subcellular location">
    <subcellularLocation>
        <location evidence="1">Cell membrane</location>
        <topology evidence="1">Multi-pass membrane protein</topology>
    </subcellularLocation>
</comment>
<dbReference type="GO" id="GO:0007188">
    <property type="term" value="P:adenylate cyclase-modulating G protein-coupled receptor signaling pathway"/>
    <property type="evidence" value="ECO:0007669"/>
    <property type="project" value="TreeGrafter"/>
</dbReference>
<evidence type="ECO:0000313" key="14">
    <source>
        <dbReference type="Proteomes" id="UP001497623"/>
    </source>
</evidence>
<keyword evidence="5 10" id="KW-1133">Transmembrane helix</keyword>
<dbReference type="Gene3D" id="1.20.1070.10">
    <property type="entry name" value="Rhodopsin 7-helix transmembrane proteins"/>
    <property type="match status" value="1"/>
</dbReference>
<dbReference type="EMBL" id="CAXKWB010013544">
    <property type="protein sequence ID" value="CAL4108119.1"/>
    <property type="molecule type" value="Genomic_DNA"/>
</dbReference>
<comment type="caution">
    <text evidence="13">The sequence shown here is derived from an EMBL/GenBank/DDBJ whole genome shotgun (WGS) entry which is preliminary data.</text>
</comment>
<protein>
    <recommendedName>
        <fullName evidence="15">PDF receptor</fullName>
    </recommendedName>
</protein>
<feature type="domain" description="G-protein coupled receptors family 2 profile 1" evidence="11">
    <location>
        <begin position="29"/>
        <end position="92"/>
    </location>
</feature>
<dbReference type="GO" id="GO:0008528">
    <property type="term" value="F:G protein-coupled peptide receptor activity"/>
    <property type="evidence" value="ECO:0007669"/>
    <property type="project" value="TreeGrafter"/>
</dbReference>
<dbReference type="PROSITE" id="PS50261">
    <property type="entry name" value="G_PROTEIN_RECEP_F2_4"/>
    <property type="match status" value="1"/>
</dbReference>
<keyword evidence="14" id="KW-1185">Reference proteome</keyword>
<evidence type="ECO:0000313" key="13">
    <source>
        <dbReference type="EMBL" id="CAL4108119.1"/>
    </source>
</evidence>
<evidence type="ECO:0000256" key="8">
    <source>
        <dbReference type="ARBA" id="ARBA00023170"/>
    </source>
</evidence>
<dbReference type="GO" id="GO:0007166">
    <property type="term" value="P:cell surface receptor signaling pathway"/>
    <property type="evidence" value="ECO:0007669"/>
    <property type="project" value="InterPro"/>
</dbReference>
<keyword evidence="3" id="KW-1003">Cell membrane</keyword>
<dbReference type="PANTHER" id="PTHR45620">
    <property type="entry name" value="PDF RECEPTOR-LIKE PROTEIN-RELATED"/>
    <property type="match status" value="1"/>
</dbReference>
<keyword evidence="4 10" id="KW-0812">Transmembrane</keyword>
<reference evidence="13 14" key="1">
    <citation type="submission" date="2024-05" db="EMBL/GenBank/DDBJ databases">
        <authorList>
            <person name="Wallberg A."/>
        </authorList>
    </citation>
    <scope>NUCLEOTIDE SEQUENCE [LARGE SCALE GENOMIC DNA]</scope>
</reference>
<dbReference type="AlphaFoldDB" id="A0AAV2R1J3"/>
<comment type="similarity">
    <text evidence="2">Belongs to the G-protein coupled receptor 2 family.</text>
</comment>
<evidence type="ECO:0000256" key="4">
    <source>
        <dbReference type="ARBA" id="ARBA00022692"/>
    </source>
</evidence>
<evidence type="ECO:0000256" key="9">
    <source>
        <dbReference type="ARBA" id="ARBA00023224"/>
    </source>
</evidence>
<dbReference type="SUPFAM" id="SSF111418">
    <property type="entry name" value="Hormone receptor domain"/>
    <property type="match status" value="1"/>
</dbReference>
<evidence type="ECO:0000256" key="10">
    <source>
        <dbReference type="SAM" id="Phobius"/>
    </source>
</evidence>
<feature type="domain" description="G-protein coupled receptors family 2 profile 2" evidence="12">
    <location>
        <begin position="118"/>
        <end position="248"/>
    </location>
</feature>
<keyword evidence="8" id="KW-0675">Receptor</keyword>
<dbReference type="InterPro" id="IPR050332">
    <property type="entry name" value="GPCR_2"/>
</dbReference>
<evidence type="ECO:0000259" key="11">
    <source>
        <dbReference type="PROSITE" id="PS50227"/>
    </source>
</evidence>
<evidence type="ECO:0000256" key="6">
    <source>
        <dbReference type="ARBA" id="ARBA00023040"/>
    </source>
</evidence>
<dbReference type="Pfam" id="PF00002">
    <property type="entry name" value="7tm_2"/>
    <property type="match status" value="1"/>
</dbReference>
<evidence type="ECO:0008006" key="15">
    <source>
        <dbReference type="Google" id="ProtNLM"/>
    </source>
</evidence>
<dbReference type="PROSITE" id="PS50227">
    <property type="entry name" value="G_PROTEIN_RECEP_F2_3"/>
    <property type="match status" value="1"/>
</dbReference>
<feature type="transmembrane region" description="Helical" evidence="10">
    <location>
        <begin position="155"/>
        <end position="178"/>
    </location>
</feature>
<evidence type="ECO:0000256" key="1">
    <source>
        <dbReference type="ARBA" id="ARBA00004651"/>
    </source>
</evidence>
<dbReference type="Gene3D" id="4.10.1240.10">
    <property type="entry name" value="GPCR, family 2, extracellular hormone receptor domain"/>
    <property type="match status" value="1"/>
</dbReference>
<dbReference type="PRINTS" id="PR00249">
    <property type="entry name" value="GPCRSECRETIN"/>
</dbReference>
<proteinExistence type="inferred from homology"/>
<evidence type="ECO:0000256" key="3">
    <source>
        <dbReference type="ARBA" id="ARBA00022475"/>
    </source>
</evidence>
<name>A0AAV2R1J3_MEGNR</name>
<dbReference type="GO" id="GO:0005886">
    <property type="term" value="C:plasma membrane"/>
    <property type="evidence" value="ECO:0007669"/>
    <property type="project" value="UniProtKB-SubCell"/>
</dbReference>
<keyword evidence="9" id="KW-0807">Transducer</keyword>
<keyword evidence="7 10" id="KW-0472">Membrane</keyword>